<accession>A0ABM7PJK4</accession>
<organism evidence="2 3">
    <name type="scientific">Desulfoluna limicola</name>
    <dbReference type="NCBI Taxonomy" id="2810562"/>
    <lineage>
        <taxon>Bacteria</taxon>
        <taxon>Pseudomonadati</taxon>
        <taxon>Thermodesulfobacteriota</taxon>
        <taxon>Desulfobacteria</taxon>
        <taxon>Desulfobacterales</taxon>
        <taxon>Desulfolunaceae</taxon>
        <taxon>Desulfoluna</taxon>
    </lineage>
</organism>
<dbReference type="Proteomes" id="UP001320148">
    <property type="component" value="Chromosome"/>
</dbReference>
<gene>
    <name evidence="2" type="ORF">DSLASN_31180</name>
</gene>
<sequence>MTSVVSHGHSPSANVTRPRNEGSEHSQLRVQGIIPWPPEAGLLCFFIPLAIFNDEGEVIQGVEVLQGVVDHGDEVGAFAFI</sequence>
<name>A0ABM7PJK4_9BACT</name>
<proteinExistence type="predicted"/>
<reference evidence="2 3" key="1">
    <citation type="submission" date="2021-02" db="EMBL/GenBank/DDBJ databases">
        <title>Complete genome of Desulfoluna sp. strain ASN36.</title>
        <authorList>
            <person name="Takahashi A."/>
            <person name="Kojima H."/>
            <person name="Fukui M."/>
        </authorList>
    </citation>
    <scope>NUCLEOTIDE SEQUENCE [LARGE SCALE GENOMIC DNA]</scope>
    <source>
        <strain evidence="2 3">ASN36</strain>
    </source>
</reference>
<feature type="region of interest" description="Disordered" evidence="1">
    <location>
        <begin position="1"/>
        <end position="27"/>
    </location>
</feature>
<evidence type="ECO:0000313" key="2">
    <source>
        <dbReference type="EMBL" id="BCS97486.1"/>
    </source>
</evidence>
<evidence type="ECO:0000313" key="3">
    <source>
        <dbReference type="Proteomes" id="UP001320148"/>
    </source>
</evidence>
<keyword evidence="3" id="KW-1185">Reference proteome</keyword>
<feature type="compositionally biased region" description="Basic and acidic residues" evidence="1">
    <location>
        <begin position="18"/>
        <end position="27"/>
    </location>
</feature>
<dbReference type="EMBL" id="AP024488">
    <property type="protein sequence ID" value="BCS97486.1"/>
    <property type="molecule type" value="Genomic_DNA"/>
</dbReference>
<evidence type="ECO:0000256" key="1">
    <source>
        <dbReference type="SAM" id="MobiDB-lite"/>
    </source>
</evidence>
<feature type="compositionally biased region" description="Polar residues" evidence="1">
    <location>
        <begin position="1"/>
        <end position="17"/>
    </location>
</feature>
<protein>
    <submittedName>
        <fullName evidence="2">Uncharacterized protein</fullName>
    </submittedName>
</protein>